<evidence type="ECO:0000256" key="7">
    <source>
        <dbReference type="SAM" id="MobiDB-lite"/>
    </source>
</evidence>
<dbReference type="AlphaFoldDB" id="A0A0C3L552"/>
<dbReference type="SMART" id="SM00055">
    <property type="entry name" value="FCH"/>
    <property type="match status" value="1"/>
</dbReference>
<comment type="subcellular location">
    <subcellularLocation>
        <location evidence="1">Cytoplasm</location>
        <location evidence="1">Cytoskeleton</location>
    </subcellularLocation>
</comment>
<keyword evidence="2" id="KW-0963">Cytoplasm</keyword>
<keyword evidence="10" id="KW-1185">Reference proteome</keyword>
<gene>
    <name evidence="9" type="ORF">M407DRAFT_21950</name>
</gene>
<dbReference type="Gene3D" id="1.20.1270.60">
    <property type="entry name" value="Arfaptin homology (AH) domain/BAR domain"/>
    <property type="match status" value="1"/>
</dbReference>
<dbReference type="PROSITE" id="PS51741">
    <property type="entry name" value="F_BAR"/>
    <property type="match status" value="1"/>
</dbReference>
<dbReference type="GO" id="GO:0007010">
    <property type="term" value="P:cytoskeleton organization"/>
    <property type="evidence" value="ECO:0007669"/>
    <property type="project" value="TreeGrafter"/>
</dbReference>
<evidence type="ECO:0000256" key="1">
    <source>
        <dbReference type="ARBA" id="ARBA00004245"/>
    </source>
</evidence>
<evidence type="ECO:0000256" key="2">
    <source>
        <dbReference type="ARBA" id="ARBA00022490"/>
    </source>
</evidence>
<dbReference type="Pfam" id="PF00611">
    <property type="entry name" value="FCH"/>
    <property type="match status" value="1"/>
</dbReference>
<dbReference type="CDD" id="cd07651">
    <property type="entry name" value="F-BAR_PombeCdc15_like"/>
    <property type="match status" value="1"/>
</dbReference>
<dbReference type="InterPro" id="IPR027267">
    <property type="entry name" value="AH/BAR_dom_sf"/>
</dbReference>
<feature type="coiled-coil region" evidence="6">
    <location>
        <begin position="189"/>
        <end position="216"/>
    </location>
</feature>
<dbReference type="InterPro" id="IPR031160">
    <property type="entry name" value="F_BAR_dom"/>
</dbReference>
<dbReference type="GO" id="GO:0120104">
    <property type="term" value="C:mitotic actomyosin contractile ring, proximal layer"/>
    <property type="evidence" value="ECO:0007669"/>
    <property type="project" value="TreeGrafter"/>
</dbReference>
<dbReference type="OrthoDB" id="19092at2759"/>
<reference evidence="9 10" key="1">
    <citation type="submission" date="2014-04" db="EMBL/GenBank/DDBJ databases">
        <authorList>
            <consortium name="DOE Joint Genome Institute"/>
            <person name="Kuo A."/>
            <person name="Girlanda M."/>
            <person name="Perotto S."/>
            <person name="Kohler A."/>
            <person name="Nagy L.G."/>
            <person name="Floudas D."/>
            <person name="Copeland A."/>
            <person name="Barry K.W."/>
            <person name="Cichocki N."/>
            <person name="Veneault-Fourrey C."/>
            <person name="LaButti K."/>
            <person name="Lindquist E.A."/>
            <person name="Lipzen A."/>
            <person name="Lundell T."/>
            <person name="Morin E."/>
            <person name="Murat C."/>
            <person name="Sun H."/>
            <person name="Tunlid A."/>
            <person name="Henrissat B."/>
            <person name="Grigoriev I.V."/>
            <person name="Hibbett D.S."/>
            <person name="Martin F."/>
            <person name="Nordberg H.P."/>
            <person name="Cantor M.N."/>
            <person name="Hua S.X."/>
        </authorList>
    </citation>
    <scope>NUCLEOTIDE SEQUENCE [LARGE SCALE GENOMIC DNA]</scope>
    <source>
        <strain evidence="9 10">MUT 4182</strain>
    </source>
</reference>
<evidence type="ECO:0000259" key="8">
    <source>
        <dbReference type="PROSITE" id="PS51741"/>
    </source>
</evidence>
<dbReference type="FunFam" id="1.20.1270.60:FF:000045">
    <property type="entry name" value="Cell division control protein"/>
    <property type="match status" value="1"/>
</dbReference>
<evidence type="ECO:0000256" key="4">
    <source>
        <dbReference type="ARBA" id="ARBA00023212"/>
    </source>
</evidence>
<evidence type="ECO:0000256" key="6">
    <source>
        <dbReference type="SAM" id="Coils"/>
    </source>
</evidence>
<sequence>MSGLLARRSNSTTSLSKYFHELPDPDQSSIDFCNSFWGPNDCGVEVLFARVRGAVRTMEEVRGFWKERIAIEEEYAKKMAKLAKLPLGRDEIGDLRAALDTLRAETDAQAAQHLTFVQAMKRELEQPCNDFIGKQNNHKKTFQAAIEKSYKAKQTQEKYVEKAREKYESDCVLINSYTAQSTLLQGKELDKIQTKLERAQQTVQANERDYQNFARALGDTCKRWEGEWKTYCDQCQDLEDERIEFIKDIAWAYANAVSTVCVGDDESCEKIRVHLEQVDADKEVENFVKDYGTGPMMSEPMPFISYKQSSPPGRPKQKMANFLRSSVRAPLMRTTLPVGPPEVEPTGPGAAGIGAGGKDKDGKGMPNGADSQVNARQGPANDKTPGYIQGRTPMTPASQSTALSYQQTGTSLASTATVSTTRNQPAQPSQRDSRQGVDPPTMLSVGGNAYPVDPTADPQSARNFTGSVGDQNDPIAQALDALKKGGGVTRNGVGSIRSRAGFSPAPGSAGSVPIPKGNTSSGQEPARNKSMDYRDYANNVDLRTLAMYISKLSPENAD</sequence>
<reference evidence="10" key="2">
    <citation type="submission" date="2015-01" db="EMBL/GenBank/DDBJ databases">
        <title>Evolutionary Origins and Diversification of the Mycorrhizal Mutualists.</title>
        <authorList>
            <consortium name="DOE Joint Genome Institute"/>
            <consortium name="Mycorrhizal Genomics Consortium"/>
            <person name="Kohler A."/>
            <person name="Kuo A."/>
            <person name="Nagy L.G."/>
            <person name="Floudas D."/>
            <person name="Copeland A."/>
            <person name="Barry K.W."/>
            <person name="Cichocki N."/>
            <person name="Veneault-Fourrey C."/>
            <person name="LaButti K."/>
            <person name="Lindquist E.A."/>
            <person name="Lipzen A."/>
            <person name="Lundell T."/>
            <person name="Morin E."/>
            <person name="Murat C."/>
            <person name="Riley R."/>
            <person name="Ohm R."/>
            <person name="Sun H."/>
            <person name="Tunlid A."/>
            <person name="Henrissat B."/>
            <person name="Grigoriev I.V."/>
            <person name="Hibbett D.S."/>
            <person name="Martin F."/>
        </authorList>
    </citation>
    <scope>NUCLEOTIDE SEQUENCE [LARGE SCALE GENOMIC DNA]</scope>
    <source>
        <strain evidence="10">MUT 4182</strain>
    </source>
</reference>
<protein>
    <recommendedName>
        <fullName evidence="8">F-BAR domain-containing protein</fullName>
    </recommendedName>
</protein>
<dbReference type="PANTHER" id="PTHR23065">
    <property type="entry name" value="PROLINE-SERINE-THREONINE PHOSPHATASE INTERACTING PROTEIN 1"/>
    <property type="match status" value="1"/>
</dbReference>
<feature type="domain" description="F-BAR" evidence="8">
    <location>
        <begin position="30"/>
        <end position="283"/>
    </location>
</feature>
<feature type="compositionally biased region" description="Polar residues" evidence="7">
    <location>
        <begin position="457"/>
        <end position="470"/>
    </location>
</feature>
<dbReference type="InterPro" id="IPR001060">
    <property type="entry name" value="FCH_dom"/>
</dbReference>
<dbReference type="Proteomes" id="UP000054248">
    <property type="component" value="Unassembled WGS sequence"/>
</dbReference>
<dbReference type="GO" id="GO:0005543">
    <property type="term" value="F:phospholipid binding"/>
    <property type="evidence" value="ECO:0007669"/>
    <property type="project" value="TreeGrafter"/>
</dbReference>
<feature type="compositionally biased region" description="Polar residues" evidence="7">
    <location>
        <begin position="395"/>
        <end position="407"/>
    </location>
</feature>
<evidence type="ECO:0000256" key="3">
    <source>
        <dbReference type="ARBA" id="ARBA00022553"/>
    </source>
</evidence>
<dbReference type="HOGENOM" id="CLU_003525_1_1_1"/>
<keyword evidence="5 6" id="KW-0175">Coiled coil</keyword>
<dbReference type="STRING" id="1051891.A0A0C3L552"/>
<keyword evidence="3" id="KW-0597">Phosphoprotein</keyword>
<dbReference type="EMBL" id="KN822989">
    <property type="protein sequence ID" value="KIO28873.1"/>
    <property type="molecule type" value="Genomic_DNA"/>
</dbReference>
<dbReference type="SUPFAM" id="SSF103657">
    <property type="entry name" value="BAR/IMD domain-like"/>
    <property type="match status" value="1"/>
</dbReference>
<keyword evidence="4" id="KW-0206">Cytoskeleton</keyword>
<evidence type="ECO:0000256" key="5">
    <source>
        <dbReference type="PROSITE-ProRule" id="PRU01077"/>
    </source>
</evidence>
<name>A0A0C3L552_9AGAM</name>
<organism evidence="9 10">
    <name type="scientific">Tulasnella calospora MUT 4182</name>
    <dbReference type="NCBI Taxonomy" id="1051891"/>
    <lineage>
        <taxon>Eukaryota</taxon>
        <taxon>Fungi</taxon>
        <taxon>Dikarya</taxon>
        <taxon>Basidiomycota</taxon>
        <taxon>Agaricomycotina</taxon>
        <taxon>Agaricomycetes</taxon>
        <taxon>Cantharellales</taxon>
        <taxon>Tulasnellaceae</taxon>
        <taxon>Tulasnella</taxon>
    </lineage>
</organism>
<dbReference type="PANTHER" id="PTHR23065:SF7">
    <property type="entry name" value="NOSTRIN, ISOFORM H"/>
    <property type="match status" value="1"/>
</dbReference>
<evidence type="ECO:0000313" key="9">
    <source>
        <dbReference type="EMBL" id="KIO28873.1"/>
    </source>
</evidence>
<proteinExistence type="predicted"/>
<evidence type="ECO:0000313" key="10">
    <source>
        <dbReference type="Proteomes" id="UP000054248"/>
    </source>
</evidence>
<accession>A0A0C3L552</accession>
<feature type="region of interest" description="Disordered" evidence="7">
    <location>
        <begin position="334"/>
        <end position="534"/>
    </location>
</feature>
<dbReference type="GO" id="GO:0009898">
    <property type="term" value="C:cytoplasmic side of plasma membrane"/>
    <property type="evidence" value="ECO:0007669"/>
    <property type="project" value="TreeGrafter"/>
</dbReference>
<feature type="compositionally biased region" description="Low complexity" evidence="7">
    <location>
        <begin position="408"/>
        <end position="421"/>
    </location>
</feature>